<dbReference type="EMBL" id="VEVO01000012">
    <property type="protein sequence ID" value="KAF0034201.1"/>
    <property type="molecule type" value="Genomic_DNA"/>
</dbReference>
<name>A0A6A4ST44_SCOMX</name>
<gene>
    <name evidence="1" type="ORF">F2P81_014267</name>
</gene>
<reference evidence="1 2" key="1">
    <citation type="submission" date="2019-06" db="EMBL/GenBank/DDBJ databases">
        <title>Draft genomes of female and male turbot (Scophthalmus maximus).</title>
        <authorList>
            <person name="Xu H."/>
            <person name="Xu X.-W."/>
            <person name="Shao C."/>
            <person name="Chen S."/>
        </authorList>
    </citation>
    <scope>NUCLEOTIDE SEQUENCE [LARGE SCALE GENOMIC DNA]</scope>
    <source>
        <strain evidence="1">Ysfricsl-2016a</strain>
        <tissue evidence="1">Blood</tissue>
    </source>
</reference>
<protein>
    <submittedName>
        <fullName evidence="1">Uncharacterized protein</fullName>
    </submittedName>
</protein>
<evidence type="ECO:0000313" key="1">
    <source>
        <dbReference type="EMBL" id="KAF0034201.1"/>
    </source>
</evidence>
<sequence length="88" mass="10153">MRLKRGGPNEWSYLACGEVVSDDDDDAFVFRDQDNMREMFSDPEERRQYTYKGLTSIPGISSAHSQIPAFAYCVQQHQHQQHQQQASS</sequence>
<accession>A0A6A4ST44</accession>
<organism evidence="1 2">
    <name type="scientific">Scophthalmus maximus</name>
    <name type="common">Turbot</name>
    <name type="synonym">Psetta maxima</name>
    <dbReference type="NCBI Taxonomy" id="52904"/>
    <lineage>
        <taxon>Eukaryota</taxon>
        <taxon>Metazoa</taxon>
        <taxon>Chordata</taxon>
        <taxon>Craniata</taxon>
        <taxon>Vertebrata</taxon>
        <taxon>Euteleostomi</taxon>
        <taxon>Actinopterygii</taxon>
        <taxon>Neopterygii</taxon>
        <taxon>Teleostei</taxon>
        <taxon>Neoteleostei</taxon>
        <taxon>Acanthomorphata</taxon>
        <taxon>Carangaria</taxon>
        <taxon>Pleuronectiformes</taxon>
        <taxon>Pleuronectoidei</taxon>
        <taxon>Scophthalmidae</taxon>
        <taxon>Scophthalmus</taxon>
    </lineage>
</organism>
<dbReference type="AlphaFoldDB" id="A0A6A4ST44"/>
<dbReference type="Proteomes" id="UP000438429">
    <property type="component" value="Unassembled WGS sequence"/>
</dbReference>
<proteinExistence type="predicted"/>
<comment type="caution">
    <text evidence="1">The sequence shown here is derived from an EMBL/GenBank/DDBJ whole genome shotgun (WGS) entry which is preliminary data.</text>
</comment>
<evidence type="ECO:0000313" key="2">
    <source>
        <dbReference type="Proteomes" id="UP000438429"/>
    </source>
</evidence>